<gene>
    <name evidence="3" type="ORF">MNBD_GAMMA22-942</name>
</gene>
<organism evidence="3">
    <name type="scientific">hydrothermal vent metagenome</name>
    <dbReference type="NCBI Taxonomy" id="652676"/>
    <lineage>
        <taxon>unclassified sequences</taxon>
        <taxon>metagenomes</taxon>
        <taxon>ecological metagenomes</taxon>
    </lineage>
</organism>
<dbReference type="GO" id="GO:0004175">
    <property type="term" value="F:endopeptidase activity"/>
    <property type="evidence" value="ECO:0007669"/>
    <property type="project" value="UniProtKB-ARBA"/>
</dbReference>
<keyword evidence="1" id="KW-1133">Transmembrane helix</keyword>
<feature type="transmembrane region" description="Helical" evidence="1">
    <location>
        <begin position="130"/>
        <end position="148"/>
    </location>
</feature>
<feature type="domain" description="CAAX prenyl protease 2/Lysostaphin resistance protein A-like" evidence="2">
    <location>
        <begin position="48"/>
        <end position="142"/>
    </location>
</feature>
<dbReference type="GO" id="GO:0080120">
    <property type="term" value="P:CAAX-box protein maturation"/>
    <property type="evidence" value="ECO:0007669"/>
    <property type="project" value="UniProtKB-ARBA"/>
</dbReference>
<proteinExistence type="predicted"/>
<name>A0A3B1ARP1_9ZZZZ</name>
<reference evidence="3" key="1">
    <citation type="submission" date="2018-06" db="EMBL/GenBank/DDBJ databases">
        <authorList>
            <person name="Zhirakovskaya E."/>
        </authorList>
    </citation>
    <scope>NUCLEOTIDE SEQUENCE</scope>
</reference>
<feature type="transmembrane region" description="Helical" evidence="1">
    <location>
        <begin position="81"/>
        <end position="100"/>
    </location>
</feature>
<feature type="transmembrane region" description="Helical" evidence="1">
    <location>
        <begin position="41"/>
        <end position="61"/>
    </location>
</feature>
<keyword evidence="1" id="KW-0472">Membrane</keyword>
<dbReference type="NCBIfam" id="NF033192">
    <property type="entry name" value="JDVT-CAAX"/>
    <property type="match status" value="1"/>
</dbReference>
<dbReference type="Pfam" id="PF02517">
    <property type="entry name" value="Rce1-like"/>
    <property type="match status" value="1"/>
</dbReference>
<accession>A0A3B1ARP1</accession>
<dbReference type="AlphaFoldDB" id="A0A3B1ARP1"/>
<dbReference type="EMBL" id="UOFS01000046">
    <property type="protein sequence ID" value="VAX00880.1"/>
    <property type="molecule type" value="Genomic_DNA"/>
</dbReference>
<evidence type="ECO:0000313" key="3">
    <source>
        <dbReference type="EMBL" id="VAX00880.1"/>
    </source>
</evidence>
<dbReference type="InterPro" id="IPR003675">
    <property type="entry name" value="Rce1/LyrA-like_dom"/>
</dbReference>
<protein>
    <recommendedName>
        <fullName evidence="2">CAAX prenyl protease 2/Lysostaphin resistance protein A-like domain-containing protein</fullName>
    </recommendedName>
</protein>
<sequence>MNQCKKTLSFLIKDPMLWIISLGTGIFWYALSSYVPVTENLLWPLANPMAFIIPVILYPVLEEIVFRGAVMEFFQEKTPGIVFFNLSKANVISSLIFTLLHFFYHPPLWASLVFIPSLIFGVLKERYNSLVPPILFHVFFNAGYYLLFTQ</sequence>
<evidence type="ECO:0000256" key="1">
    <source>
        <dbReference type="SAM" id="Phobius"/>
    </source>
</evidence>
<feature type="transmembrane region" description="Helical" evidence="1">
    <location>
        <begin position="16"/>
        <end position="35"/>
    </location>
</feature>
<keyword evidence="1" id="KW-0812">Transmembrane</keyword>
<evidence type="ECO:0000259" key="2">
    <source>
        <dbReference type="Pfam" id="PF02517"/>
    </source>
</evidence>